<feature type="transmembrane region" description="Helical" evidence="1">
    <location>
        <begin position="107"/>
        <end position="124"/>
    </location>
</feature>
<keyword evidence="1" id="KW-1133">Transmembrane helix</keyword>
<protein>
    <submittedName>
        <fullName evidence="2">Glycosyltransferase involved in cell wall biosynthesis</fullName>
    </submittedName>
</protein>
<dbReference type="PANTHER" id="PTHR45947">
    <property type="entry name" value="SULFOQUINOVOSYL TRANSFERASE SQD2"/>
    <property type="match status" value="1"/>
</dbReference>
<dbReference type="RefSeq" id="WP_148929643.1">
    <property type="nucleotide sequence ID" value="NZ_VNHS01000004.1"/>
</dbReference>
<reference evidence="2 3" key="1">
    <citation type="submission" date="2019-07" db="EMBL/GenBank/DDBJ databases">
        <title>Genomic Encyclopedia of Type Strains, Phase III (KMG-III): the genomes of soil and plant-associated and newly described type strains.</title>
        <authorList>
            <person name="Whitman W."/>
        </authorList>
    </citation>
    <scope>NUCLEOTIDE SEQUENCE [LARGE SCALE GENOMIC DNA]</scope>
    <source>
        <strain evidence="2 3">BL24</strain>
    </source>
</reference>
<evidence type="ECO:0000313" key="2">
    <source>
        <dbReference type="EMBL" id="TYP75731.1"/>
    </source>
</evidence>
<keyword evidence="1" id="KW-0812">Transmembrane</keyword>
<dbReference type="PANTHER" id="PTHR45947:SF3">
    <property type="entry name" value="SULFOQUINOVOSYL TRANSFERASE SQD2"/>
    <property type="match status" value="1"/>
</dbReference>
<comment type="caution">
    <text evidence="2">The sequence shown here is derived from an EMBL/GenBank/DDBJ whole genome shotgun (WGS) entry which is preliminary data.</text>
</comment>
<accession>A0A5S5C8J5</accession>
<dbReference type="GO" id="GO:0016757">
    <property type="term" value="F:glycosyltransferase activity"/>
    <property type="evidence" value="ECO:0007669"/>
    <property type="project" value="TreeGrafter"/>
</dbReference>
<keyword evidence="2" id="KW-0808">Transferase</keyword>
<evidence type="ECO:0000256" key="1">
    <source>
        <dbReference type="SAM" id="Phobius"/>
    </source>
</evidence>
<dbReference type="Proteomes" id="UP000323257">
    <property type="component" value="Unassembled WGS sequence"/>
</dbReference>
<dbReference type="AlphaFoldDB" id="A0A5S5C8J5"/>
<dbReference type="EMBL" id="VNHS01000004">
    <property type="protein sequence ID" value="TYP75731.1"/>
    <property type="molecule type" value="Genomic_DNA"/>
</dbReference>
<name>A0A5S5C8J5_9BACL</name>
<dbReference type="InterPro" id="IPR050194">
    <property type="entry name" value="Glycosyltransferase_grp1"/>
</dbReference>
<dbReference type="Pfam" id="PF13692">
    <property type="entry name" value="Glyco_trans_1_4"/>
    <property type="match status" value="1"/>
</dbReference>
<proteinExistence type="predicted"/>
<dbReference type="SUPFAM" id="SSF53756">
    <property type="entry name" value="UDP-Glycosyltransferase/glycogen phosphorylase"/>
    <property type="match status" value="1"/>
</dbReference>
<dbReference type="CDD" id="cd03801">
    <property type="entry name" value="GT4_PimA-like"/>
    <property type="match status" value="1"/>
</dbReference>
<keyword evidence="1" id="KW-0472">Membrane</keyword>
<gene>
    <name evidence="2" type="ORF">BCM02_104412</name>
</gene>
<dbReference type="OrthoDB" id="9787617at2"/>
<organism evidence="2 3">
    <name type="scientific">Paenibacillus methanolicus</name>
    <dbReference type="NCBI Taxonomy" id="582686"/>
    <lineage>
        <taxon>Bacteria</taxon>
        <taxon>Bacillati</taxon>
        <taxon>Bacillota</taxon>
        <taxon>Bacilli</taxon>
        <taxon>Bacillales</taxon>
        <taxon>Paenibacillaceae</taxon>
        <taxon>Paenibacillus</taxon>
    </lineage>
</organism>
<keyword evidence="3" id="KW-1185">Reference proteome</keyword>
<dbReference type="Gene3D" id="3.40.50.2000">
    <property type="entry name" value="Glycogen Phosphorylase B"/>
    <property type="match status" value="2"/>
</dbReference>
<sequence length="410" mass="46868">MKAKKTFCILWPGLENSHLTKDVGIIPYIMQKHHDYTARYVSLKPSVGELSWPALGQFSEPVEVDLIEPSFEFRSETILQTVFGANQEDCIRDMVGYIVKHAKDIDVLYFFGFYAFFFKVAAAYKEQNPKGKIYLKLDANLAWINNTALDEAFVAFLQRCDVVTSETMIEYLNQKWPVPVHYIPNGYYSLGSEENRLLRMFSFEEKEDVILTVGRLGTQQKATDVLLEGFKLAAPQLPPSWKLVLAGSIEPSFEPEVERFLNENPKLAERIVFLGYIQDKPLLNEWFAKAKIFALPSLYEGFANVMAEAKAHGCYFIASDIESSRDAASEHGRRGKLFDEAYRRNNRQVEYGSLHEVGDAADLARRLIEACNDPERLRVVCTRTQQDAIDHFDWVTLCKKIDHMLQTASS</sequence>
<evidence type="ECO:0000313" key="3">
    <source>
        <dbReference type="Proteomes" id="UP000323257"/>
    </source>
</evidence>